<sequence>LLDQLLFRKLVPHDHPQGGTPEHKLPWLIITAVTKLSFHKFFNKIIMVWAKSEYCSPQVVKTIRSHAGEENNEEMWTLLASVSNYLPLKSTSFVLDYFEENCQTNSEVGTYTLQQVLKVLSNCIKDIPSSRAESLQERLLKPIKKIAVSAQLISPMMDVVTLLSYKMTDSEEEGQKAIEEWVEPILTSCDDYLKSVLFDASSEKLDNEGEESLF</sequence>
<protein>
    <submittedName>
        <fullName evidence="1">Uncharacterized protein</fullName>
    </submittedName>
</protein>
<reference evidence="1 2" key="1">
    <citation type="submission" date="2023-11" db="EMBL/GenBank/DDBJ databases">
        <title>Halocaridina rubra genome assembly.</title>
        <authorList>
            <person name="Smith C."/>
        </authorList>
    </citation>
    <scope>NUCLEOTIDE SEQUENCE [LARGE SCALE GENOMIC DNA]</scope>
    <source>
        <strain evidence="1">EP-1</strain>
        <tissue evidence="1">Whole</tissue>
    </source>
</reference>
<feature type="non-terminal residue" evidence="1">
    <location>
        <position position="214"/>
    </location>
</feature>
<organism evidence="1 2">
    <name type="scientific">Halocaridina rubra</name>
    <name type="common">Hawaiian red shrimp</name>
    <dbReference type="NCBI Taxonomy" id="373956"/>
    <lineage>
        <taxon>Eukaryota</taxon>
        <taxon>Metazoa</taxon>
        <taxon>Ecdysozoa</taxon>
        <taxon>Arthropoda</taxon>
        <taxon>Crustacea</taxon>
        <taxon>Multicrustacea</taxon>
        <taxon>Malacostraca</taxon>
        <taxon>Eumalacostraca</taxon>
        <taxon>Eucarida</taxon>
        <taxon>Decapoda</taxon>
        <taxon>Pleocyemata</taxon>
        <taxon>Caridea</taxon>
        <taxon>Atyoidea</taxon>
        <taxon>Atyidae</taxon>
        <taxon>Halocaridina</taxon>
    </lineage>
</organism>
<gene>
    <name evidence="1" type="ORF">SK128_023589</name>
</gene>
<proteinExistence type="predicted"/>
<feature type="non-terminal residue" evidence="1">
    <location>
        <position position="1"/>
    </location>
</feature>
<accession>A0AAN8ZX69</accession>
<evidence type="ECO:0000313" key="2">
    <source>
        <dbReference type="Proteomes" id="UP001381693"/>
    </source>
</evidence>
<name>A0AAN8ZX69_HALRR</name>
<dbReference type="AlphaFoldDB" id="A0AAN8ZX69"/>
<comment type="caution">
    <text evidence="1">The sequence shown here is derived from an EMBL/GenBank/DDBJ whole genome shotgun (WGS) entry which is preliminary data.</text>
</comment>
<keyword evidence="2" id="KW-1185">Reference proteome</keyword>
<evidence type="ECO:0000313" key="1">
    <source>
        <dbReference type="EMBL" id="KAK7047495.1"/>
    </source>
</evidence>
<dbReference type="Proteomes" id="UP001381693">
    <property type="component" value="Unassembled WGS sequence"/>
</dbReference>
<dbReference type="EMBL" id="JAXCGZ010021631">
    <property type="protein sequence ID" value="KAK7047495.1"/>
    <property type="molecule type" value="Genomic_DNA"/>
</dbReference>